<sequence>MQATLSGRLIAAEVGNMIVIELDRAPSGEAHPIRAYPRQFVIDPHGSPKAAG</sequence>
<dbReference type="KEGG" id="bph:Bphy_5677"/>
<reference evidence="2" key="1">
    <citation type="journal article" date="2014" name="Stand. Genomic Sci.">
        <title>Complete genome sequence of Burkholderia phymatum STM815(T), a broad host range and efficient nitrogen-fixing symbiont of Mimosa species.</title>
        <authorList>
            <person name="Moulin L."/>
            <person name="Klonowska A."/>
            <person name="Caroline B."/>
            <person name="Booth K."/>
            <person name="Vriezen J.A."/>
            <person name="Melkonian R."/>
            <person name="James E.K."/>
            <person name="Young J.P."/>
            <person name="Bena G."/>
            <person name="Hauser L."/>
            <person name="Land M."/>
            <person name="Kyrpides N."/>
            <person name="Bruce D."/>
            <person name="Chain P."/>
            <person name="Copeland A."/>
            <person name="Pitluck S."/>
            <person name="Woyke T."/>
            <person name="Lizotte-Waniewski M."/>
            <person name="Bristow J."/>
            <person name="Riley M."/>
        </authorList>
    </citation>
    <scope>NUCLEOTIDE SEQUENCE [LARGE SCALE GENOMIC DNA]</scope>
    <source>
        <strain evidence="2">DSM 17167 / CIP 108236 / LMG 21445 / STM815</strain>
        <plasmid evidence="2">Plasmid pBPHY01</plasmid>
    </source>
</reference>
<dbReference type="AlphaFoldDB" id="B2JUX1"/>
<gene>
    <name evidence="1" type="ordered locus">Bphy_5677</name>
</gene>
<dbReference type="HOGENOM" id="CLU_3077671_0_0_4"/>
<dbReference type="Proteomes" id="UP000001192">
    <property type="component" value="Plasmid pBPHY01"/>
</dbReference>
<evidence type="ECO:0000313" key="2">
    <source>
        <dbReference type="Proteomes" id="UP000001192"/>
    </source>
</evidence>
<keyword evidence="1" id="KW-0614">Plasmid</keyword>
<accession>B2JUX1</accession>
<organism evidence="1 2">
    <name type="scientific">Paraburkholderia phymatum (strain DSM 17167 / CIP 108236 / LMG 21445 / STM815)</name>
    <name type="common">Burkholderia phymatum</name>
    <dbReference type="NCBI Taxonomy" id="391038"/>
    <lineage>
        <taxon>Bacteria</taxon>
        <taxon>Pseudomonadati</taxon>
        <taxon>Pseudomonadota</taxon>
        <taxon>Betaproteobacteria</taxon>
        <taxon>Burkholderiales</taxon>
        <taxon>Burkholderiaceae</taxon>
        <taxon>Paraburkholderia</taxon>
    </lineage>
</organism>
<evidence type="ECO:0000313" key="1">
    <source>
        <dbReference type="EMBL" id="ACC74749.1"/>
    </source>
</evidence>
<keyword evidence="2" id="KW-1185">Reference proteome</keyword>
<protein>
    <submittedName>
        <fullName evidence="1">Uncharacterized protein</fullName>
    </submittedName>
</protein>
<name>B2JUX1_PARP8</name>
<proteinExistence type="predicted"/>
<dbReference type="EMBL" id="CP001045">
    <property type="protein sequence ID" value="ACC74749.1"/>
    <property type="molecule type" value="Genomic_DNA"/>
</dbReference>
<geneLocation type="plasmid" evidence="1 2">
    <name>pBPHY01</name>
</geneLocation>
<dbReference type="RefSeq" id="WP_012404909.1">
    <property type="nucleotide sequence ID" value="NC_010625.1"/>
</dbReference>